<evidence type="ECO:0000259" key="10">
    <source>
        <dbReference type="PROSITE" id="PS50112"/>
    </source>
</evidence>
<dbReference type="InterPro" id="IPR003661">
    <property type="entry name" value="HisK_dim/P_dom"/>
</dbReference>
<dbReference type="PANTHER" id="PTHR43711">
    <property type="entry name" value="TWO-COMPONENT HISTIDINE KINASE"/>
    <property type="match status" value="1"/>
</dbReference>
<dbReference type="Gene3D" id="3.30.565.10">
    <property type="entry name" value="Histidine kinase-like ATPase, C-terminal domain"/>
    <property type="match status" value="1"/>
</dbReference>
<evidence type="ECO:0000259" key="11">
    <source>
        <dbReference type="PROSITE" id="PS50113"/>
    </source>
</evidence>
<dbReference type="Pfam" id="PF08447">
    <property type="entry name" value="PAS_3"/>
    <property type="match status" value="1"/>
</dbReference>
<dbReference type="InterPro" id="IPR050736">
    <property type="entry name" value="Sensor_HK_Regulatory"/>
</dbReference>
<dbReference type="GO" id="GO:0005524">
    <property type="term" value="F:ATP binding"/>
    <property type="evidence" value="ECO:0007669"/>
    <property type="project" value="UniProtKB-KW"/>
</dbReference>
<keyword evidence="5" id="KW-0547">Nucleotide-binding</keyword>
<dbReference type="SMART" id="SM00388">
    <property type="entry name" value="HisKA"/>
    <property type="match status" value="1"/>
</dbReference>
<dbReference type="GO" id="GO:0006355">
    <property type="term" value="P:regulation of DNA-templated transcription"/>
    <property type="evidence" value="ECO:0007669"/>
    <property type="project" value="InterPro"/>
</dbReference>
<comment type="catalytic activity">
    <reaction evidence="1">
        <text>ATP + protein L-histidine = ADP + protein N-phospho-L-histidine.</text>
        <dbReference type="EC" id="2.7.13.3"/>
    </reaction>
</comment>
<dbReference type="PROSITE" id="PS50112">
    <property type="entry name" value="PAS"/>
    <property type="match status" value="3"/>
</dbReference>
<dbReference type="InterPro" id="IPR000700">
    <property type="entry name" value="PAS-assoc_C"/>
</dbReference>
<keyword evidence="4 12" id="KW-0808">Transferase</keyword>
<feature type="domain" description="PAS" evidence="10">
    <location>
        <begin position="1"/>
        <end position="41"/>
    </location>
</feature>
<dbReference type="FunFam" id="3.30.565.10:FF:000037">
    <property type="entry name" value="Hybrid sensor histidine kinase/response regulator"/>
    <property type="match status" value="1"/>
</dbReference>
<dbReference type="InterPro" id="IPR005467">
    <property type="entry name" value="His_kinase_dom"/>
</dbReference>
<dbReference type="InterPro" id="IPR036097">
    <property type="entry name" value="HisK_dim/P_sf"/>
</dbReference>
<dbReference type="AlphaFoldDB" id="A0A173YD82"/>
<feature type="domain" description="PAC" evidence="11">
    <location>
        <begin position="174"/>
        <end position="231"/>
    </location>
</feature>
<gene>
    <name evidence="12" type="primary">luxQ_1</name>
    <name evidence="12" type="ORF">ERS852471_00229</name>
</gene>
<dbReference type="Pfam" id="PF00512">
    <property type="entry name" value="HisKA"/>
    <property type="match status" value="1"/>
</dbReference>
<dbReference type="Gene3D" id="3.30.450.20">
    <property type="entry name" value="PAS domain"/>
    <property type="match status" value="3"/>
</dbReference>
<feature type="domain" description="Histidine kinase" evidence="9">
    <location>
        <begin position="543"/>
        <end position="767"/>
    </location>
</feature>
<evidence type="ECO:0000256" key="6">
    <source>
        <dbReference type="ARBA" id="ARBA00022777"/>
    </source>
</evidence>
<sequence>MKYFLNNLQDKIIIIDTNGRILFINNSFIKFIPISLDNLRGLKIDHLIKDKSDVDKILKGKNGESIVYISTNNINKKCNITYSYSKFNTTDAIFINLSEVENHSYTKEHLESILDNSNFMAWIKDKNGKYIYMNKLFAKALNANINEYIGTSPVDYFNKKSVKRIQATENVIINSKEAKVFDHTYILKSGKEIVLSRCVYPILDNNKEVTYIIGLSKDITLTNFIESSLNKSYDQLTILQRLLDQGTNTANDFTVINKIKWNIINTLGCSEFNFFIHYNEYLVPYYCNNNFNSSHCADSYIPIEKDNFQSILDNYNDYCMLPIEKHNDFIKNLYKDKFKYIGVYPIKFNNDILGILHVCCKNKVDFPSKNDSFSATFAKQLGAIINNCLLTEKLKAEFNKRLEIEEELSFLLNTAVDITATISKDGKHKKISNSYTKVLGWTVDELNSGHWRDLIHPDDINNILNIYKYNLSKNYDSCNIICRMLSKNGEYRWLSWNCRSFKEDSIYLCTAKDITEEKKLESENKIIEEALQLENIKNEFFANISHEFKTPLNIILASLQIINKNIDSNNILVHNNFNLNNYLNSIKQNSYRLLRLANNIIDMTKIDTGYYEIHPKNHNIISVIEDITMSVVQYIEDKGIEIIFDTDVEEKIISCDSEKVERIMLNLLSNAVKYVGKDGKIEVKITTLSNDILVSVKDNGVGISEDKIDLIFERFMQVDNTMTRKCEGSGIGLSIVESLVKLHGGNITVTSSKEKGTEFLFTLPIKVIENEPIIDNFNSNCMNTIEKCNIEFSDI</sequence>
<dbReference type="SMART" id="SM00086">
    <property type="entry name" value="PAC"/>
    <property type="match status" value="2"/>
</dbReference>
<dbReference type="Pfam" id="PF13426">
    <property type="entry name" value="PAS_9"/>
    <property type="match status" value="1"/>
</dbReference>
<dbReference type="PROSITE" id="PS50113">
    <property type="entry name" value="PAC"/>
    <property type="match status" value="1"/>
</dbReference>
<dbReference type="EMBL" id="CYZX01000001">
    <property type="protein sequence ID" value="CUN60718.1"/>
    <property type="molecule type" value="Genomic_DNA"/>
</dbReference>
<dbReference type="Gene3D" id="1.10.287.130">
    <property type="match status" value="1"/>
</dbReference>
<keyword evidence="6 12" id="KW-0418">Kinase</keyword>
<keyword evidence="7" id="KW-0067">ATP-binding</keyword>
<evidence type="ECO:0000256" key="7">
    <source>
        <dbReference type="ARBA" id="ARBA00022840"/>
    </source>
</evidence>
<dbReference type="InterPro" id="IPR003594">
    <property type="entry name" value="HATPase_dom"/>
</dbReference>
<name>A0A173YD82_9CLOT</name>
<evidence type="ECO:0000256" key="8">
    <source>
        <dbReference type="ARBA" id="ARBA00023012"/>
    </source>
</evidence>
<reference evidence="12 13" key="1">
    <citation type="submission" date="2015-09" db="EMBL/GenBank/DDBJ databases">
        <authorList>
            <consortium name="Pathogen Informatics"/>
        </authorList>
    </citation>
    <scope>NUCLEOTIDE SEQUENCE [LARGE SCALE GENOMIC DNA]</scope>
    <source>
        <strain evidence="12 13">2789STDY5834856</strain>
    </source>
</reference>
<evidence type="ECO:0000259" key="9">
    <source>
        <dbReference type="PROSITE" id="PS50109"/>
    </source>
</evidence>
<protein>
    <recommendedName>
        <fullName evidence="2">histidine kinase</fullName>
        <ecNumber evidence="2">2.7.13.3</ecNumber>
    </recommendedName>
</protein>
<dbReference type="SUPFAM" id="SSF55785">
    <property type="entry name" value="PYP-like sensor domain (PAS domain)"/>
    <property type="match status" value="3"/>
</dbReference>
<dbReference type="CDD" id="cd00130">
    <property type="entry name" value="PAS"/>
    <property type="match status" value="2"/>
</dbReference>
<dbReference type="InterPro" id="IPR004358">
    <property type="entry name" value="Sig_transdc_His_kin-like_C"/>
</dbReference>
<dbReference type="OrthoDB" id="9813394at2"/>
<dbReference type="Proteomes" id="UP000095594">
    <property type="component" value="Unassembled WGS sequence"/>
</dbReference>
<dbReference type="PRINTS" id="PR00344">
    <property type="entry name" value="BCTRLSENSOR"/>
</dbReference>
<dbReference type="InterPro" id="IPR000014">
    <property type="entry name" value="PAS"/>
</dbReference>
<dbReference type="InterPro" id="IPR013655">
    <property type="entry name" value="PAS_fold_3"/>
</dbReference>
<evidence type="ECO:0000256" key="1">
    <source>
        <dbReference type="ARBA" id="ARBA00000085"/>
    </source>
</evidence>
<evidence type="ECO:0000256" key="4">
    <source>
        <dbReference type="ARBA" id="ARBA00022679"/>
    </source>
</evidence>
<dbReference type="SUPFAM" id="SSF55874">
    <property type="entry name" value="ATPase domain of HSP90 chaperone/DNA topoisomerase II/histidine kinase"/>
    <property type="match status" value="1"/>
</dbReference>
<dbReference type="InterPro" id="IPR013767">
    <property type="entry name" value="PAS_fold"/>
</dbReference>
<dbReference type="Pfam" id="PF02518">
    <property type="entry name" value="HATPase_c"/>
    <property type="match status" value="1"/>
</dbReference>
<dbReference type="SUPFAM" id="SSF47384">
    <property type="entry name" value="Homodimeric domain of signal transducing histidine kinase"/>
    <property type="match status" value="1"/>
</dbReference>
<dbReference type="Pfam" id="PF00989">
    <property type="entry name" value="PAS"/>
    <property type="match status" value="1"/>
</dbReference>
<dbReference type="RefSeq" id="WP_055263068.1">
    <property type="nucleotide sequence ID" value="NZ_CABIXQ010000001.1"/>
</dbReference>
<dbReference type="InterPro" id="IPR036890">
    <property type="entry name" value="HATPase_C_sf"/>
</dbReference>
<dbReference type="GO" id="GO:0000155">
    <property type="term" value="F:phosphorelay sensor kinase activity"/>
    <property type="evidence" value="ECO:0007669"/>
    <property type="project" value="InterPro"/>
</dbReference>
<keyword evidence="8" id="KW-0902">Two-component regulatory system</keyword>
<accession>A0A173YD82</accession>
<dbReference type="SMART" id="SM00091">
    <property type="entry name" value="PAS"/>
    <property type="match status" value="3"/>
</dbReference>
<evidence type="ECO:0000256" key="2">
    <source>
        <dbReference type="ARBA" id="ARBA00012438"/>
    </source>
</evidence>
<feature type="domain" description="PAS" evidence="10">
    <location>
        <begin position="404"/>
        <end position="474"/>
    </location>
</feature>
<feature type="domain" description="PAS" evidence="10">
    <location>
        <begin position="106"/>
        <end position="176"/>
    </location>
</feature>
<evidence type="ECO:0000256" key="5">
    <source>
        <dbReference type="ARBA" id="ARBA00022741"/>
    </source>
</evidence>
<dbReference type="SMART" id="SM00387">
    <property type="entry name" value="HATPase_c"/>
    <property type="match status" value="1"/>
</dbReference>
<dbReference type="NCBIfam" id="TIGR00229">
    <property type="entry name" value="sensory_box"/>
    <property type="match status" value="2"/>
</dbReference>
<dbReference type="InterPro" id="IPR001610">
    <property type="entry name" value="PAC"/>
</dbReference>
<evidence type="ECO:0000313" key="12">
    <source>
        <dbReference type="EMBL" id="CUN60718.1"/>
    </source>
</evidence>
<evidence type="ECO:0000256" key="3">
    <source>
        <dbReference type="ARBA" id="ARBA00022553"/>
    </source>
</evidence>
<dbReference type="CDD" id="cd00082">
    <property type="entry name" value="HisKA"/>
    <property type="match status" value="1"/>
</dbReference>
<organism evidence="12 13">
    <name type="scientific">Clostridium disporicum</name>
    <dbReference type="NCBI Taxonomy" id="84024"/>
    <lineage>
        <taxon>Bacteria</taxon>
        <taxon>Bacillati</taxon>
        <taxon>Bacillota</taxon>
        <taxon>Clostridia</taxon>
        <taxon>Eubacteriales</taxon>
        <taxon>Clostridiaceae</taxon>
        <taxon>Clostridium</taxon>
    </lineage>
</organism>
<dbReference type="InterPro" id="IPR035965">
    <property type="entry name" value="PAS-like_dom_sf"/>
</dbReference>
<dbReference type="PROSITE" id="PS50109">
    <property type="entry name" value="HIS_KIN"/>
    <property type="match status" value="1"/>
</dbReference>
<dbReference type="EC" id="2.7.13.3" evidence="2"/>
<dbReference type="PANTHER" id="PTHR43711:SF26">
    <property type="entry name" value="SENSOR HISTIDINE KINASE RCSC"/>
    <property type="match status" value="1"/>
</dbReference>
<evidence type="ECO:0000313" key="13">
    <source>
        <dbReference type="Proteomes" id="UP000095594"/>
    </source>
</evidence>
<keyword evidence="3" id="KW-0597">Phosphoprotein</keyword>
<proteinExistence type="predicted"/>